<evidence type="ECO:0000256" key="3">
    <source>
        <dbReference type="ARBA" id="ARBA00012737"/>
    </source>
</evidence>
<comment type="pathway">
    <text evidence="1">Amino-acid biosynthesis; L-asparagine biosynthesis; L-asparagine from L-aspartate (L-Gln route): step 1/1.</text>
</comment>
<dbReference type="InterPro" id="IPR014729">
    <property type="entry name" value="Rossmann-like_a/b/a_fold"/>
</dbReference>
<dbReference type="Proteomes" id="UP000515344">
    <property type="component" value="Chromosome"/>
</dbReference>
<name>A0A7G5XHN5_9BACT</name>
<evidence type="ECO:0000256" key="5">
    <source>
        <dbReference type="ARBA" id="ARBA00022840"/>
    </source>
</evidence>
<evidence type="ECO:0000256" key="7">
    <source>
        <dbReference type="ARBA" id="ARBA00048741"/>
    </source>
</evidence>
<organism evidence="11 12">
    <name type="scientific">Lacibacter sediminis</name>
    <dbReference type="NCBI Taxonomy" id="2760713"/>
    <lineage>
        <taxon>Bacteria</taxon>
        <taxon>Pseudomonadati</taxon>
        <taxon>Bacteroidota</taxon>
        <taxon>Chitinophagia</taxon>
        <taxon>Chitinophagales</taxon>
        <taxon>Chitinophagaceae</taxon>
        <taxon>Lacibacter</taxon>
    </lineage>
</organism>
<keyword evidence="8" id="KW-0061">Asparagine biosynthesis</keyword>
<evidence type="ECO:0000256" key="2">
    <source>
        <dbReference type="ARBA" id="ARBA00005752"/>
    </source>
</evidence>
<dbReference type="GO" id="GO:0004066">
    <property type="term" value="F:asparagine synthase (glutamine-hydrolyzing) activity"/>
    <property type="evidence" value="ECO:0007669"/>
    <property type="project" value="UniProtKB-EC"/>
</dbReference>
<comment type="similarity">
    <text evidence="2">Belongs to the asparagine synthetase family.</text>
</comment>
<evidence type="ECO:0000256" key="1">
    <source>
        <dbReference type="ARBA" id="ARBA00005187"/>
    </source>
</evidence>
<dbReference type="AlphaFoldDB" id="A0A7G5XHN5"/>
<dbReference type="Gene3D" id="3.40.50.620">
    <property type="entry name" value="HUPs"/>
    <property type="match status" value="1"/>
</dbReference>
<dbReference type="CDD" id="cd01991">
    <property type="entry name" value="Asn_synthase_B_C"/>
    <property type="match status" value="1"/>
</dbReference>
<dbReference type="NCBIfam" id="TIGR01536">
    <property type="entry name" value="asn_synth_AEB"/>
    <property type="match status" value="1"/>
</dbReference>
<dbReference type="Pfam" id="PF00733">
    <property type="entry name" value="Asn_synthase"/>
    <property type="match status" value="1"/>
</dbReference>
<keyword evidence="12" id="KW-1185">Reference proteome</keyword>
<evidence type="ECO:0000256" key="4">
    <source>
        <dbReference type="ARBA" id="ARBA00022741"/>
    </source>
</evidence>
<dbReference type="EMBL" id="CP060007">
    <property type="protein sequence ID" value="QNA44988.1"/>
    <property type="molecule type" value="Genomic_DNA"/>
</dbReference>
<dbReference type="EC" id="6.3.5.4" evidence="3"/>
<gene>
    <name evidence="11" type="primary">asnB</name>
    <name evidence="11" type="ORF">H4075_01995</name>
</gene>
<reference evidence="12" key="1">
    <citation type="submission" date="2020-08" db="EMBL/GenBank/DDBJ databases">
        <title>Lacibacter sp. S13-6-6 genome sequencing.</title>
        <authorList>
            <person name="Jin L."/>
        </authorList>
    </citation>
    <scope>NUCLEOTIDE SEQUENCE [LARGE SCALE GENOMIC DNA]</scope>
    <source>
        <strain evidence="12">S13-6-6</strain>
    </source>
</reference>
<dbReference type="InterPro" id="IPR033738">
    <property type="entry name" value="AsnB_N"/>
</dbReference>
<evidence type="ECO:0000259" key="10">
    <source>
        <dbReference type="PROSITE" id="PS51278"/>
    </source>
</evidence>
<dbReference type="SUPFAM" id="SSF56235">
    <property type="entry name" value="N-terminal nucleophile aminohydrolases (Ntn hydrolases)"/>
    <property type="match status" value="1"/>
</dbReference>
<sequence length="603" mass="69463">MCGIFGTVNYSISREEFQQRLDTIKHRGPDGFGIWENRTGNVKLGHRRLAIIDTDSRSNQPMIFNERYAIVFNGEIYNYIELKKELLQKGVQFVTESDTEVLFHLMLLEGPAALSKLNGMWSLVMFDEQEQSFFMSRDRIGKKPLYYIHEGEQFAFASEMKALYKCLPQFSYNKPFIDFSLANPFDNEVLPDTIINGIHKFPVGCYAVYKNGELKISRYYFPEQLLEQKPAHKSFNEAVEQFRELFESSCTLRMRSDVPVGSALSGGIDSGYVVSTLGKLGFGKKGGYTALVSSFPGSVLDETKEALQVAANAGVPAVRVEVEPSLEPDYILRTVYEFEEMYLTSPISFFQSYKGFREKGIVVTLDGHGGDELFGGYPFDLDIKLKDDFPNIMKMRRTLTTIHNMYGYDGEIELKEAWLHFKSELRKKIKEKKTLSIFEEEKHYQAKLFHSTFKGILPTLLRNYDRYSMHAGVEVRMPFLDYRIIEFAFTLPNDYKVRNGFSKAIVREAAKGIVPEHILRNKLKSGWNSPMGEWLAGNWKQWLLDEVHSTAFNNCDLIDKRKVLNQTELFYETARFDQGAGQDLWLQLQPYLIEKANKQFAEL</sequence>
<evidence type="ECO:0000256" key="6">
    <source>
        <dbReference type="ARBA" id="ARBA00022962"/>
    </source>
</evidence>
<proteinExistence type="inferred from homology"/>
<feature type="active site" description="For GATase activity" evidence="8">
    <location>
        <position position="2"/>
    </location>
</feature>
<dbReference type="GO" id="GO:0005829">
    <property type="term" value="C:cytosol"/>
    <property type="evidence" value="ECO:0007669"/>
    <property type="project" value="TreeGrafter"/>
</dbReference>
<feature type="binding site" evidence="9">
    <location>
        <position position="98"/>
    </location>
    <ligand>
        <name>L-glutamine</name>
        <dbReference type="ChEBI" id="CHEBI:58359"/>
    </ligand>
</feature>
<feature type="domain" description="Glutamine amidotransferase type-2" evidence="10">
    <location>
        <begin position="2"/>
        <end position="212"/>
    </location>
</feature>
<keyword evidence="4 9" id="KW-0547">Nucleotide-binding</keyword>
<protein>
    <recommendedName>
        <fullName evidence="3">asparagine synthase (glutamine-hydrolyzing)</fullName>
        <ecNumber evidence="3">6.3.5.4</ecNumber>
    </recommendedName>
</protein>
<keyword evidence="5 9" id="KW-0067">ATP-binding</keyword>
<keyword evidence="8" id="KW-0028">Amino-acid biosynthesis</keyword>
<keyword evidence="6 8" id="KW-0315">Glutamine amidotransferase</keyword>
<dbReference type="InterPro" id="IPR029055">
    <property type="entry name" value="Ntn_hydrolases_N"/>
</dbReference>
<evidence type="ECO:0000256" key="8">
    <source>
        <dbReference type="PIRSR" id="PIRSR001589-1"/>
    </source>
</evidence>
<dbReference type="PROSITE" id="PS51278">
    <property type="entry name" value="GATASE_TYPE_2"/>
    <property type="match status" value="1"/>
</dbReference>
<dbReference type="InterPro" id="IPR001962">
    <property type="entry name" value="Asn_synthase"/>
</dbReference>
<dbReference type="GO" id="GO:0005524">
    <property type="term" value="F:ATP binding"/>
    <property type="evidence" value="ECO:0007669"/>
    <property type="project" value="UniProtKB-KW"/>
</dbReference>
<dbReference type="PANTHER" id="PTHR43284">
    <property type="entry name" value="ASPARAGINE SYNTHETASE (GLUTAMINE-HYDROLYZING)"/>
    <property type="match status" value="1"/>
</dbReference>
<dbReference type="PIRSF" id="PIRSF001589">
    <property type="entry name" value="Asn_synthetase_glu-h"/>
    <property type="match status" value="1"/>
</dbReference>
<dbReference type="CDD" id="cd00712">
    <property type="entry name" value="AsnB"/>
    <property type="match status" value="1"/>
</dbReference>
<dbReference type="InterPro" id="IPR017932">
    <property type="entry name" value="GATase_2_dom"/>
</dbReference>
<dbReference type="InterPro" id="IPR006426">
    <property type="entry name" value="Asn_synth_AEB"/>
</dbReference>
<keyword evidence="11" id="KW-0436">Ligase</keyword>
<dbReference type="Gene3D" id="3.60.20.10">
    <property type="entry name" value="Glutamine Phosphoribosylpyrophosphate, subunit 1, domain 1"/>
    <property type="match status" value="1"/>
</dbReference>
<dbReference type="SUPFAM" id="SSF52402">
    <property type="entry name" value="Adenine nucleotide alpha hydrolases-like"/>
    <property type="match status" value="1"/>
</dbReference>
<evidence type="ECO:0000256" key="9">
    <source>
        <dbReference type="PIRSR" id="PIRSR001589-2"/>
    </source>
</evidence>
<dbReference type="KEGG" id="lacs:H4075_01995"/>
<evidence type="ECO:0000313" key="11">
    <source>
        <dbReference type="EMBL" id="QNA44988.1"/>
    </source>
</evidence>
<dbReference type="GO" id="GO:0006529">
    <property type="term" value="P:asparagine biosynthetic process"/>
    <property type="evidence" value="ECO:0007669"/>
    <property type="project" value="UniProtKB-KW"/>
</dbReference>
<dbReference type="PANTHER" id="PTHR43284:SF1">
    <property type="entry name" value="ASPARAGINE SYNTHETASE"/>
    <property type="match status" value="1"/>
</dbReference>
<accession>A0A7G5XHN5</accession>
<evidence type="ECO:0000313" key="12">
    <source>
        <dbReference type="Proteomes" id="UP000515344"/>
    </source>
</evidence>
<dbReference type="RefSeq" id="WP_182803652.1">
    <property type="nucleotide sequence ID" value="NZ_CP060007.1"/>
</dbReference>
<dbReference type="Pfam" id="PF13537">
    <property type="entry name" value="GATase_7"/>
    <property type="match status" value="1"/>
</dbReference>
<comment type="catalytic activity">
    <reaction evidence="7">
        <text>L-aspartate + L-glutamine + ATP + H2O = L-asparagine + L-glutamate + AMP + diphosphate + H(+)</text>
        <dbReference type="Rhea" id="RHEA:12228"/>
        <dbReference type="ChEBI" id="CHEBI:15377"/>
        <dbReference type="ChEBI" id="CHEBI:15378"/>
        <dbReference type="ChEBI" id="CHEBI:29985"/>
        <dbReference type="ChEBI" id="CHEBI:29991"/>
        <dbReference type="ChEBI" id="CHEBI:30616"/>
        <dbReference type="ChEBI" id="CHEBI:33019"/>
        <dbReference type="ChEBI" id="CHEBI:58048"/>
        <dbReference type="ChEBI" id="CHEBI:58359"/>
        <dbReference type="ChEBI" id="CHEBI:456215"/>
        <dbReference type="EC" id="6.3.5.4"/>
    </reaction>
</comment>
<dbReference type="InterPro" id="IPR051786">
    <property type="entry name" value="ASN_synthetase/amidase"/>
</dbReference>